<dbReference type="HOGENOM" id="CLU_3023617_0_0_5"/>
<accession>B0T411</accession>
<reference evidence="1" key="1">
    <citation type="submission" date="2008-01" db="EMBL/GenBank/DDBJ databases">
        <title>Complete sequence of chromosome of Caulobacter sp. K31.</title>
        <authorList>
            <consortium name="US DOE Joint Genome Institute"/>
            <person name="Copeland A."/>
            <person name="Lucas S."/>
            <person name="Lapidus A."/>
            <person name="Barry K."/>
            <person name="Glavina del Rio T."/>
            <person name="Dalin E."/>
            <person name="Tice H."/>
            <person name="Pitluck S."/>
            <person name="Bruce D."/>
            <person name="Goodwin L."/>
            <person name="Thompson L.S."/>
            <person name="Brettin T."/>
            <person name="Detter J.C."/>
            <person name="Han C."/>
            <person name="Schmutz J."/>
            <person name="Larimer F."/>
            <person name="Land M."/>
            <person name="Hauser L."/>
            <person name="Kyrpides N."/>
            <person name="Kim E."/>
            <person name="Stephens C."/>
            <person name="Richardson P."/>
        </authorList>
    </citation>
    <scope>NUCLEOTIDE SEQUENCE [LARGE SCALE GENOMIC DNA]</scope>
    <source>
        <strain evidence="1">K31</strain>
    </source>
</reference>
<dbReference type="InterPro" id="IPR036388">
    <property type="entry name" value="WH-like_DNA-bd_sf"/>
</dbReference>
<organism evidence="1">
    <name type="scientific">Caulobacter sp. (strain K31)</name>
    <dbReference type="NCBI Taxonomy" id="366602"/>
    <lineage>
        <taxon>Bacteria</taxon>
        <taxon>Pseudomonadati</taxon>
        <taxon>Pseudomonadota</taxon>
        <taxon>Alphaproteobacteria</taxon>
        <taxon>Caulobacterales</taxon>
        <taxon>Caulobacteraceae</taxon>
        <taxon>Caulobacter</taxon>
    </lineage>
</organism>
<proteinExistence type="predicted"/>
<protein>
    <submittedName>
        <fullName evidence="1">Filamentation induced by cAMP protein Fic</fullName>
    </submittedName>
</protein>
<dbReference type="KEGG" id="cak:Caul_4775"/>
<sequence>MSAGNYMKITDAPPATATRDLTALVGLGVLLRTGENKATRYRLNVKIQPAVAPER</sequence>
<dbReference type="EMBL" id="CP000927">
    <property type="protein sequence ID" value="ABZ73895.1"/>
    <property type="molecule type" value="Genomic_DNA"/>
</dbReference>
<dbReference type="STRING" id="366602.Caul_4775"/>
<dbReference type="AlphaFoldDB" id="B0T411"/>
<name>B0T411_CAUSK</name>
<dbReference type="Gene3D" id="1.10.10.10">
    <property type="entry name" value="Winged helix-like DNA-binding domain superfamily/Winged helix DNA-binding domain"/>
    <property type="match status" value="1"/>
</dbReference>
<evidence type="ECO:0000313" key="1">
    <source>
        <dbReference type="EMBL" id="ABZ73895.1"/>
    </source>
</evidence>
<gene>
    <name evidence="1" type="ordered locus">Caul_4775</name>
</gene>